<feature type="domain" description="Ig-like" evidence="1">
    <location>
        <begin position="1"/>
        <end position="68"/>
    </location>
</feature>
<dbReference type="InterPro" id="IPR013783">
    <property type="entry name" value="Ig-like_fold"/>
</dbReference>
<keyword evidence="3" id="KW-1185">Reference proteome</keyword>
<dbReference type="Gene3D" id="2.60.40.10">
    <property type="entry name" value="Immunoglobulins"/>
    <property type="match status" value="1"/>
</dbReference>
<gene>
    <name evidence="2" type="primary">Lsamp-L3</name>
    <name evidence="2" type="ORF">Hamer_G014220</name>
</gene>
<comment type="caution">
    <text evidence="2">The sequence shown here is derived from an EMBL/GenBank/DDBJ whole genome shotgun (WGS) entry which is preliminary data.</text>
</comment>
<dbReference type="PROSITE" id="PS50835">
    <property type="entry name" value="IG_LIKE"/>
    <property type="match status" value="1"/>
</dbReference>
<dbReference type="GO" id="GO:0032589">
    <property type="term" value="C:neuron projection membrane"/>
    <property type="evidence" value="ECO:0007669"/>
    <property type="project" value="TreeGrafter"/>
</dbReference>
<dbReference type="InterPro" id="IPR007110">
    <property type="entry name" value="Ig-like_dom"/>
</dbReference>
<feature type="non-terminal residue" evidence="2">
    <location>
        <position position="1"/>
    </location>
</feature>
<dbReference type="GO" id="GO:0050808">
    <property type="term" value="P:synapse organization"/>
    <property type="evidence" value="ECO:0007669"/>
    <property type="project" value="TreeGrafter"/>
</dbReference>
<name>A0A8J5MRU9_HOMAM</name>
<dbReference type="InterPro" id="IPR037448">
    <property type="entry name" value="Zig-8"/>
</dbReference>
<dbReference type="EMBL" id="JAHLQT010028947">
    <property type="protein sequence ID" value="KAG7161648.1"/>
    <property type="molecule type" value="Genomic_DNA"/>
</dbReference>
<proteinExistence type="predicted"/>
<reference evidence="2" key="1">
    <citation type="journal article" date="2021" name="Sci. Adv.">
        <title>The American lobster genome reveals insights on longevity, neural, and immune adaptations.</title>
        <authorList>
            <person name="Polinski J.M."/>
            <person name="Zimin A.V."/>
            <person name="Clark K.F."/>
            <person name="Kohn A.B."/>
            <person name="Sadowski N."/>
            <person name="Timp W."/>
            <person name="Ptitsyn A."/>
            <person name="Khanna P."/>
            <person name="Romanova D.Y."/>
            <person name="Williams P."/>
            <person name="Greenwood S.J."/>
            <person name="Moroz L.L."/>
            <person name="Walt D.R."/>
            <person name="Bodnar A.G."/>
        </authorList>
    </citation>
    <scope>NUCLEOTIDE SEQUENCE</scope>
    <source>
        <strain evidence="2">GMGI-L3</strain>
    </source>
</reference>
<evidence type="ECO:0000313" key="3">
    <source>
        <dbReference type="Proteomes" id="UP000747542"/>
    </source>
</evidence>
<accession>A0A8J5MRU9</accession>
<protein>
    <submittedName>
        <fullName evidence="2">Putative limbic system-associated membrane protein-like 3</fullName>
    </submittedName>
</protein>
<dbReference type="Proteomes" id="UP000747542">
    <property type="component" value="Unassembled WGS sequence"/>
</dbReference>
<dbReference type="InterPro" id="IPR036179">
    <property type="entry name" value="Ig-like_dom_sf"/>
</dbReference>
<sequence>HLRVEVLGPRELYIEEGSSLTLKCLVTSSYGPSTLVYWYHDTRLIDYTSPRGGIKLKGNRKRPYTKRE</sequence>
<organism evidence="2 3">
    <name type="scientific">Homarus americanus</name>
    <name type="common">American lobster</name>
    <dbReference type="NCBI Taxonomy" id="6706"/>
    <lineage>
        <taxon>Eukaryota</taxon>
        <taxon>Metazoa</taxon>
        <taxon>Ecdysozoa</taxon>
        <taxon>Arthropoda</taxon>
        <taxon>Crustacea</taxon>
        <taxon>Multicrustacea</taxon>
        <taxon>Malacostraca</taxon>
        <taxon>Eumalacostraca</taxon>
        <taxon>Eucarida</taxon>
        <taxon>Decapoda</taxon>
        <taxon>Pleocyemata</taxon>
        <taxon>Astacidea</taxon>
        <taxon>Nephropoidea</taxon>
        <taxon>Nephropidae</taxon>
        <taxon>Homarus</taxon>
    </lineage>
</organism>
<evidence type="ECO:0000259" key="1">
    <source>
        <dbReference type="PROSITE" id="PS50835"/>
    </source>
</evidence>
<dbReference type="AlphaFoldDB" id="A0A8J5MRU9"/>
<dbReference type="PANTHER" id="PTHR23279:SF36">
    <property type="entry name" value="DEFECTIVE PROBOSCIS EXTENSION RESPONSE 9, ISOFORM A"/>
    <property type="match status" value="1"/>
</dbReference>
<dbReference type="PANTHER" id="PTHR23279">
    <property type="entry name" value="DEFECTIVE PROBOSCIS EXTENSION RESPONSE DPR -RELATED"/>
    <property type="match status" value="1"/>
</dbReference>
<evidence type="ECO:0000313" key="2">
    <source>
        <dbReference type="EMBL" id="KAG7161648.1"/>
    </source>
</evidence>
<dbReference type="SUPFAM" id="SSF48726">
    <property type="entry name" value="Immunoglobulin"/>
    <property type="match status" value="1"/>
</dbReference>